<sequence length="123" mass="13846">MDTGCPLIGPPRHALWSEARPQSRLCAMAKYRNIRLGYLFVSLGSGQWVRNTRTPQTEEARRQPPPPPTHRTPPTSPPQPAARTMRLIHQLGVRVEIRRGPPVPRRPPLFLGLATPLTKDFCT</sequence>
<comment type="caution">
    <text evidence="2">The sequence shown here is derived from an EMBL/GenBank/DDBJ whole genome shotgun (WGS) entry which is preliminary data.</text>
</comment>
<dbReference type="AlphaFoldDB" id="A0A4C1WZX2"/>
<evidence type="ECO:0000313" key="3">
    <source>
        <dbReference type="Proteomes" id="UP000299102"/>
    </source>
</evidence>
<keyword evidence="3" id="KW-1185">Reference proteome</keyword>
<dbReference type="EMBL" id="BGZK01000674">
    <property type="protein sequence ID" value="GBP55637.1"/>
    <property type="molecule type" value="Genomic_DNA"/>
</dbReference>
<protein>
    <submittedName>
        <fullName evidence="2">Uncharacterized protein</fullName>
    </submittedName>
</protein>
<evidence type="ECO:0000256" key="1">
    <source>
        <dbReference type="SAM" id="MobiDB-lite"/>
    </source>
</evidence>
<evidence type="ECO:0000313" key="2">
    <source>
        <dbReference type="EMBL" id="GBP55637.1"/>
    </source>
</evidence>
<feature type="compositionally biased region" description="Pro residues" evidence="1">
    <location>
        <begin position="63"/>
        <end position="80"/>
    </location>
</feature>
<accession>A0A4C1WZX2</accession>
<dbReference type="Proteomes" id="UP000299102">
    <property type="component" value="Unassembled WGS sequence"/>
</dbReference>
<organism evidence="2 3">
    <name type="scientific">Eumeta variegata</name>
    <name type="common">Bagworm moth</name>
    <name type="synonym">Eumeta japonica</name>
    <dbReference type="NCBI Taxonomy" id="151549"/>
    <lineage>
        <taxon>Eukaryota</taxon>
        <taxon>Metazoa</taxon>
        <taxon>Ecdysozoa</taxon>
        <taxon>Arthropoda</taxon>
        <taxon>Hexapoda</taxon>
        <taxon>Insecta</taxon>
        <taxon>Pterygota</taxon>
        <taxon>Neoptera</taxon>
        <taxon>Endopterygota</taxon>
        <taxon>Lepidoptera</taxon>
        <taxon>Glossata</taxon>
        <taxon>Ditrysia</taxon>
        <taxon>Tineoidea</taxon>
        <taxon>Psychidae</taxon>
        <taxon>Oiketicinae</taxon>
        <taxon>Eumeta</taxon>
    </lineage>
</organism>
<feature type="region of interest" description="Disordered" evidence="1">
    <location>
        <begin position="49"/>
        <end position="83"/>
    </location>
</feature>
<reference evidence="2 3" key="1">
    <citation type="journal article" date="2019" name="Commun. Biol.">
        <title>The bagworm genome reveals a unique fibroin gene that provides high tensile strength.</title>
        <authorList>
            <person name="Kono N."/>
            <person name="Nakamura H."/>
            <person name="Ohtoshi R."/>
            <person name="Tomita M."/>
            <person name="Numata K."/>
            <person name="Arakawa K."/>
        </authorList>
    </citation>
    <scope>NUCLEOTIDE SEQUENCE [LARGE SCALE GENOMIC DNA]</scope>
</reference>
<name>A0A4C1WZX2_EUMVA</name>
<gene>
    <name evidence="2" type="ORF">EVAR_97845_1</name>
</gene>
<proteinExistence type="predicted"/>